<dbReference type="Gene3D" id="1.10.1080.10">
    <property type="entry name" value="Glutathione Synthetase, Chain A, domain 3"/>
    <property type="match status" value="1"/>
</dbReference>
<reference evidence="16" key="1">
    <citation type="submission" date="2021-02" db="EMBL/GenBank/DDBJ databases">
        <title>Psilocybe cubensis genome.</title>
        <authorList>
            <person name="Mckernan K.J."/>
            <person name="Crawford S."/>
            <person name="Trippe A."/>
            <person name="Kane L.T."/>
            <person name="Mclaughlin S."/>
        </authorList>
    </citation>
    <scope>NUCLEOTIDE SEQUENCE [LARGE SCALE GENOMIC DNA]</scope>
    <source>
        <strain evidence="16">MGC-MH-2018</strain>
    </source>
</reference>
<dbReference type="GO" id="GO:0004363">
    <property type="term" value="F:glutathione synthase activity"/>
    <property type="evidence" value="ECO:0007669"/>
    <property type="project" value="UniProtKB-EC"/>
</dbReference>
<keyword evidence="9" id="KW-0067">ATP-binding</keyword>
<dbReference type="Gene3D" id="3.30.1490.50">
    <property type="match status" value="1"/>
</dbReference>
<evidence type="ECO:0000256" key="12">
    <source>
        <dbReference type="SAM" id="Phobius"/>
    </source>
</evidence>
<dbReference type="NCBIfam" id="TIGR01986">
    <property type="entry name" value="glut_syn_euk"/>
    <property type="match status" value="1"/>
</dbReference>
<dbReference type="Pfam" id="PF00248">
    <property type="entry name" value="Aldo_ket_red"/>
    <property type="match status" value="1"/>
</dbReference>
<keyword evidence="7" id="KW-0479">Metal-binding</keyword>
<dbReference type="PANTHER" id="PTHR11130">
    <property type="entry name" value="GLUTATHIONE SYNTHETASE"/>
    <property type="match status" value="1"/>
</dbReference>
<feature type="transmembrane region" description="Helical" evidence="12">
    <location>
        <begin position="895"/>
        <end position="917"/>
    </location>
</feature>
<evidence type="ECO:0000256" key="9">
    <source>
        <dbReference type="ARBA" id="ARBA00022840"/>
    </source>
</evidence>
<dbReference type="FunFam" id="3.20.20.100:FF:000002">
    <property type="entry name" value="2,5-diketo-D-gluconic acid reductase A"/>
    <property type="match status" value="1"/>
</dbReference>
<keyword evidence="12" id="KW-1133">Transmembrane helix</keyword>
<dbReference type="InterPro" id="IPR023210">
    <property type="entry name" value="NADP_OxRdtase_dom"/>
</dbReference>
<evidence type="ECO:0000256" key="2">
    <source>
        <dbReference type="ARBA" id="ARBA00004965"/>
    </source>
</evidence>
<comment type="caution">
    <text evidence="16">The sequence shown here is derived from an EMBL/GenBank/DDBJ whole genome shotgun (WGS) entry which is preliminary data.</text>
</comment>
<dbReference type="InterPro" id="IPR018170">
    <property type="entry name" value="Aldo/ket_reductase_CS"/>
</dbReference>
<dbReference type="SUPFAM" id="SSF56059">
    <property type="entry name" value="Glutathione synthetase ATP-binding domain-like"/>
    <property type="match status" value="1"/>
</dbReference>
<keyword evidence="11" id="KW-0560">Oxidoreductase</keyword>
<comment type="cofactor">
    <cofactor evidence="1">
        <name>Mg(2+)</name>
        <dbReference type="ChEBI" id="CHEBI:18420"/>
    </cofactor>
</comment>
<feature type="domain" description="NADP-dependent oxidoreductase" evidence="13">
    <location>
        <begin position="982"/>
        <end position="1236"/>
    </location>
</feature>
<dbReference type="InterPro" id="IPR020471">
    <property type="entry name" value="AKR"/>
</dbReference>
<evidence type="ECO:0000256" key="4">
    <source>
        <dbReference type="ARBA" id="ARBA00012214"/>
    </source>
</evidence>
<keyword evidence="8" id="KW-0547">Nucleotide-binding</keyword>
<dbReference type="InterPro" id="IPR005615">
    <property type="entry name" value="Glutathione_synthase"/>
</dbReference>
<dbReference type="Gene3D" id="3.40.50.1760">
    <property type="entry name" value="Glutathione synthase, substrate-binding domain superfamily, eukaryotic"/>
    <property type="match status" value="1"/>
</dbReference>
<dbReference type="EMBL" id="JAFIQS010000010">
    <property type="protein sequence ID" value="KAG5165247.1"/>
    <property type="molecule type" value="Genomic_DNA"/>
</dbReference>
<accession>A0A8H7XQM1</accession>
<evidence type="ECO:0000256" key="11">
    <source>
        <dbReference type="ARBA" id="ARBA00023002"/>
    </source>
</evidence>
<keyword evidence="12" id="KW-0472">Membrane</keyword>
<dbReference type="Pfam" id="PF03199">
    <property type="entry name" value="GSH_synthase"/>
    <property type="match status" value="1"/>
</dbReference>
<dbReference type="InterPro" id="IPR014709">
    <property type="entry name" value="Glutathione_synthase_C_euk"/>
</dbReference>
<dbReference type="Gene3D" id="3.30.1490.80">
    <property type="match status" value="1"/>
</dbReference>
<feature type="transmembrane region" description="Helical" evidence="12">
    <location>
        <begin position="529"/>
        <end position="550"/>
    </location>
</feature>
<dbReference type="InterPro" id="IPR014049">
    <property type="entry name" value="Glutathione_synthase_N_euk"/>
</dbReference>
<evidence type="ECO:0000259" key="15">
    <source>
        <dbReference type="Pfam" id="PF18271"/>
    </source>
</evidence>
<dbReference type="SUPFAM" id="SSF51430">
    <property type="entry name" value="NAD(P)-linked oxidoreductase"/>
    <property type="match status" value="1"/>
</dbReference>
<evidence type="ECO:0000256" key="6">
    <source>
        <dbReference type="ARBA" id="ARBA00022684"/>
    </source>
</evidence>
<organism evidence="16">
    <name type="scientific">Psilocybe cubensis</name>
    <name type="common">Psychedelic mushroom</name>
    <name type="synonym">Stropharia cubensis</name>
    <dbReference type="NCBI Taxonomy" id="181762"/>
    <lineage>
        <taxon>Eukaryota</taxon>
        <taxon>Fungi</taxon>
        <taxon>Dikarya</taxon>
        <taxon>Basidiomycota</taxon>
        <taxon>Agaricomycotina</taxon>
        <taxon>Agaricomycetes</taxon>
        <taxon>Agaricomycetidae</taxon>
        <taxon>Agaricales</taxon>
        <taxon>Agaricineae</taxon>
        <taxon>Strophariaceae</taxon>
        <taxon>Psilocybe</taxon>
    </lineage>
</organism>
<dbReference type="Pfam" id="PF18271">
    <property type="entry name" value="GH131_N"/>
    <property type="match status" value="1"/>
</dbReference>
<comment type="pathway">
    <text evidence="2">Sulfur metabolism; glutathione biosynthesis; glutathione from L-cysteine and L-glutamate: step 2/2.</text>
</comment>
<keyword evidence="12" id="KW-0812">Transmembrane</keyword>
<evidence type="ECO:0000256" key="5">
    <source>
        <dbReference type="ARBA" id="ARBA00022598"/>
    </source>
</evidence>
<sequence>MPTFDFASWPPTLSSTQLEDLTLQATSYALSHGILYLPPAERQPIIPSAAIHAPVSLFPCPFPRHLFYQGKRIQRIYNVLYSRIAMDEEFLDRVMGAEKGVGKVDDFIGELWRGWKRLRENGLAQPLHLGLFRSDYLLHAPSDQPLSIKQVEFNTISVSFGALSQRVSELHRFLLASTGYCNSSPYLKRENFPENDTIAGLANGLAVAHKAYNVSGSRVLFVVQPGERNVFDQRALQYELLEKHGIHVIRQTFDELATSASINSDSSALRISCSEDVHPSKQIEISTVYFRAGYMPYDYPTPSHYITRFKLEQSKAIKCPSIALQLAGGKKVQEVLTQPGVLEQFLADKKKYGVNVFSPEEIAELRDSFMGMWGLDVGEDMLNPDIAAVQAGQEEFGVRKARSEALSLVLKPQREGGGNNVYKESIPAFLDTLPPQERQAWIAMQLIKSPENTGNYLIRAGGLDLKSQMPVKADVISELGIFGWALFGQSVDTQEEEVGWLMRTKGRDSNEGGVATGFSVLDSLPYPMIVANFLYVLVYATTSLATPIIYDGRASFNYTKAHLDSSTDPFLTVVRGSKNASHYTTLLGTKVPPTPLWNHRDFPLLSFPTVPIEQSLAVSIDNSSVFAPGGNPQYGFRRTDIIAQKNRSPVNLLPQMETATTVFHFSIKMDEKRPLNYNHEYQVVFIEPNDGSHVFGIQLGSPFTNPTAKLPTKNARHFKVLDHGLNVLFSTPFTPINWHNFAVQVDWDSNTLAVLYSKNSDLLRAVTKVIPNPTHPTGPVGQGDFHFGVLKLPLVNPKDSPADQGDVVHHGIQEGTTEGLLYSGIFVEGIQNGISVGGGRFIKPIVPTVDQGRLQPSTVEEELKDFYHPTLSANENSAEHADELRPLNKRRLRRIHFIFVVLFTIFYMAFFMARSYFIPRGVSPRTRMKCHETMHRLGLAGHMHYNGTLNRNMSINVISGKLPTHYTLPSGDKIPSVALGVWRADPGEVGEAVKTALKTGYRHIDGAWIYGNEAEVGQAIKDSGIPRKDIWLTSKLWNSFHAPQDVEAALNESLTKLGTDYLDLYLIHWPVAFKNNGKKNDVDFDLTENTYATWQKLEEMVDKGKVRNIGLSNFNIRRIQKLASNPLKVKPAVNQVELSYWNPQPELLQWAKDNDLLLEAYSPLGSQEKVKESLNIPEVKAIAKELGITPAQVYISWHIQRGTVVLPKSVHPSRVQENFQVTVLPDDAFQRIEKIAASHEPHRSVNPKWGVDIWN</sequence>
<dbReference type="GO" id="GO:0046872">
    <property type="term" value="F:metal ion binding"/>
    <property type="evidence" value="ECO:0007669"/>
    <property type="project" value="UniProtKB-KW"/>
</dbReference>
<evidence type="ECO:0000256" key="10">
    <source>
        <dbReference type="ARBA" id="ARBA00022842"/>
    </source>
</evidence>
<dbReference type="InterPro" id="IPR016185">
    <property type="entry name" value="PreATP-grasp_dom_sf"/>
</dbReference>
<evidence type="ECO:0000256" key="3">
    <source>
        <dbReference type="ARBA" id="ARBA00010385"/>
    </source>
</evidence>
<dbReference type="InterPro" id="IPR014042">
    <property type="entry name" value="Glutathione_synthase_a-hlx"/>
</dbReference>
<name>A0A8H7XQM1_PSICU</name>
<dbReference type="CDD" id="cd19071">
    <property type="entry name" value="AKR_AKR1-5-like"/>
    <property type="match status" value="1"/>
</dbReference>
<dbReference type="PROSITE" id="PS00798">
    <property type="entry name" value="ALDOKETO_REDUCTASE_1"/>
    <property type="match status" value="1"/>
</dbReference>
<dbReference type="PANTHER" id="PTHR11130:SF0">
    <property type="entry name" value="GLUTATHIONE SYNTHETASE"/>
    <property type="match status" value="1"/>
</dbReference>
<dbReference type="InterPro" id="IPR041524">
    <property type="entry name" value="GH131_N"/>
</dbReference>
<evidence type="ECO:0000256" key="7">
    <source>
        <dbReference type="ARBA" id="ARBA00022723"/>
    </source>
</evidence>
<dbReference type="InterPro" id="IPR036812">
    <property type="entry name" value="NAD(P)_OxRdtase_dom_sf"/>
</dbReference>
<dbReference type="GO" id="GO:0005524">
    <property type="term" value="F:ATP binding"/>
    <property type="evidence" value="ECO:0007669"/>
    <property type="project" value="UniProtKB-KW"/>
</dbReference>
<evidence type="ECO:0000259" key="14">
    <source>
        <dbReference type="Pfam" id="PF03199"/>
    </source>
</evidence>
<dbReference type="EC" id="6.3.2.3" evidence="4"/>
<dbReference type="AlphaFoldDB" id="A0A8H7XQM1"/>
<comment type="similarity">
    <text evidence="3">Belongs to the eukaryotic GSH synthase family.</text>
</comment>
<dbReference type="Pfam" id="PF03917">
    <property type="entry name" value="GSH_synth_ATP"/>
    <property type="match status" value="1"/>
</dbReference>
<evidence type="ECO:0000313" key="16">
    <source>
        <dbReference type="EMBL" id="KAG5165247.1"/>
    </source>
</evidence>
<dbReference type="Gene3D" id="3.20.20.100">
    <property type="entry name" value="NADP-dependent oxidoreductase domain"/>
    <property type="match status" value="1"/>
</dbReference>
<proteinExistence type="inferred from homology"/>
<feature type="domain" description="Glutathione synthase substrate-binding" evidence="14">
    <location>
        <begin position="219"/>
        <end position="327"/>
    </location>
</feature>
<evidence type="ECO:0000256" key="1">
    <source>
        <dbReference type="ARBA" id="ARBA00001946"/>
    </source>
</evidence>
<dbReference type="PRINTS" id="PR00069">
    <property type="entry name" value="ALDKETRDTASE"/>
</dbReference>
<dbReference type="UniPathway" id="UPA00142">
    <property type="reaction ID" value="UER00210"/>
</dbReference>
<dbReference type="SUPFAM" id="SSF52440">
    <property type="entry name" value="PreATP-grasp domain"/>
    <property type="match status" value="1"/>
</dbReference>
<protein>
    <recommendedName>
        <fullName evidence="4">glutathione synthase</fullName>
        <ecNumber evidence="4">6.3.2.3</ecNumber>
    </recommendedName>
</protein>
<feature type="domain" description="Glycoside hydrolase 131 catalytic N-terminal" evidence="15">
    <location>
        <begin position="548"/>
        <end position="830"/>
    </location>
</feature>
<dbReference type="GO" id="GO:0005829">
    <property type="term" value="C:cytosol"/>
    <property type="evidence" value="ECO:0007669"/>
    <property type="project" value="TreeGrafter"/>
</dbReference>
<dbReference type="InterPro" id="IPR037013">
    <property type="entry name" value="GSH-S_sub-bd_sf"/>
</dbReference>
<evidence type="ECO:0000256" key="8">
    <source>
        <dbReference type="ARBA" id="ARBA00022741"/>
    </source>
</evidence>
<keyword evidence="5" id="KW-0436">Ligase</keyword>
<dbReference type="Gene3D" id="2.60.120.1160">
    <property type="match status" value="1"/>
</dbReference>
<dbReference type="PROSITE" id="PS00062">
    <property type="entry name" value="ALDOKETO_REDUCTASE_2"/>
    <property type="match status" value="1"/>
</dbReference>
<dbReference type="Gene3D" id="3.30.470.20">
    <property type="entry name" value="ATP-grasp fold, B domain"/>
    <property type="match status" value="1"/>
</dbReference>
<keyword evidence="6" id="KW-0317">Glutathione biosynthesis</keyword>
<evidence type="ECO:0000259" key="13">
    <source>
        <dbReference type="Pfam" id="PF00248"/>
    </source>
</evidence>
<dbReference type="GO" id="GO:0016616">
    <property type="term" value="F:oxidoreductase activity, acting on the CH-OH group of donors, NAD or NADP as acceptor"/>
    <property type="evidence" value="ECO:0007669"/>
    <property type="project" value="UniProtKB-ARBA"/>
</dbReference>
<keyword evidence="10" id="KW-0460">Magnesium</keyword>
<dbReference type="GO" id="GO:0043295">
    <property type="term" value="F:glutathione binding"/>
    <property type="evidence" value="ECO:0007669"/>
    <property type="project" value="TreeGrafter"/>
</dbReference>
<dbReference type="InterPro" id="IPR004887">
    <property type="entry name" value="GSH_synth_subst-bd"/>
</dbReference>
<gene>
    <name evidence="16" type="ORF">JR316_009943</name>
</gene>